<accession>A0AAU9IZN1</accession>
<reference evidence="1" key="1">
    <citation type="submission" date="2021-09" db="EMBL/GenBank/DDBJ databases">
        <authorList>
            <consortium name="AG Swart"/>
            <person name="Singh M."/>
            <person name="Singh A."/>
            <person name="Seah K."/>
            <person name="Emmerich C."/>
        </authorList>
    </citation>
    <scope>NUCLEOTIDE SEQUENCE</scope>
    <source>
        <strain evidence="1">ATCC30299</strain>
    </source>
</reference>
<sequence length="124" mass="14996">MINFSELELHRKETKTVIESRIRKNAWRQHASRIETEVRTTTRLLAALNDNYRVELLMQLQKYGVLEGIVRRNFKMHEVVLYDFKFIRWLKENHDDVMVEADNCTKNFIYLLVRKKERNAGSQR</sequence>
<dbReference type="EMBL" id="CAJZBQ010000024">
    <property type="protein sequence ID" value="CAG9320030.1"/>
    <property type="molecule type" value="Genomic_DNA"/>
</dbReference>
<dbReference type="AlphaFoldDB" id="A0AAU9IZN1"/>
<proteinExistence type="predicted"/>
<protein>
    <submittedName>
        <fullName evidence="1">Uncharacterized protein</fullName>
    </submittedName>
</protein>
<evidence type="ECO:0000313" key="2">
    <source>
        <dbReference type="Proteomes" id="UP001162131"/>
    </source>
</evidence>
<comment type="caution">
    <text evidence="1">The sequence shown here is derived from an EMBL/GenBank/DDBJ whole genome shotgun (WGS) entry which is preliminary data.</text>
</comment>
<keyword evidence="2" id="KW-1185">Reference proteome</keyword>
<name>A0AAU9IZN1_9CILI</name>
<dbReference type="Proteomes" id="UP001162131">
    <property type="component" value="Unassembled WGS sequence"/>
</dbReference>
<organism evidence="1 2">
    <name type="scientific">Blepharisma stoltei</name>
    <dbReference type="NCBI Taxonomy" id="1481888"/>
    <lineage>
        <taxon>Eukaryota</taxon>
        <taxon>Sar</taxon>
        <taxon>Alveolata</taxon>
        <taxon>Ciliophora</taxon>
        <taxon>Postciliodesmatophora</taxon>
        <taxon>Heterotrichea</taxon>
        <taxon>Heterotrichida</taxon>
        <taxon>Blepharismidae</taxon>
        <taxon>Blepharisma</taxon>
    </lineage>
</organism>
<gene>
    <name evidence="1" type="ORF">BSTOLATCC_MIC25491</name>
</gene>
<evidence type="ECO:0000313" key="1">
    <source>
        <dbReference type="EMBL" id="CAG9320030.1"/>
    </source>
</evidence>